<accession>A0A9N9II85</accession>
<sequence>LLEESSKELPLAIKALHRHFAETFSVGIGVVDIFTSDKIFLEISEIEDSSFDNM</sequence>
<protein>
    <submittedName>
        <fullName evidence="1">15758_t:CDS:1</fullName>
    </submittedName>
</protein>
<name>A0A9N9II85_FUNMO</name>
<keyword evidence="2" id="KW-1185">Reference proteome</keyword>
<feature type="non-terminal residue" evidence="1">
    <location>
        <position position="1"/>
    </location>
</feature>
<evidence type="ECO:0000313" key="1">
    <source>
        <dbReference type="EMBL" id="CAG8735938.1"/>
    </source>
</evidence>
<comment type="caution">
    <text evidence="1">The sequence shown here is derived from an EMBL/GenBank/DDBJ whole genome shotgun (WGS) entry which is preliminary data.</text>
</comment>
<dbReference type="AlphaFoldDB" id="A0A9N9II85"/>
<organism evidence="1 2">
    <name type="scientific">Funneliformis mosseae</name>
    <name type="common">Endomycorrhizal fungus</name>
    <name type="synonym">Glomus mosseae</name>
    <dbReference type="NCBI Taxonomy" id="27381"/>
    <lineage>
        <taxon>Eukaryota</taxon>
        <taxon>Fungi</taxon>
        <taxon>Fungi incertae sedis</taxon>
        <taxon>Mucoromycota</taxon>
        <taxon>Glomeromycotina</taxon>
        <taxon>Glomeromycetes</taxon>
        <taxon>Glomerales</taxon>
        <taxon>Glomeraceae</taxon>
        <taxon>Funneliformis</taxon>
    </lineage>
</organism>
<proteinExistence type="predicted"/>
<reference evidence="1" key="1">
    <citation type="submission" date="2021-06" db="EMBL/GenBank/DDBJ databases">
        <authorList>
            <person name="Kallberg Y."/>
            <person name="Tangrot J."/>
            <person name="Rosling A."/>
        </authorList>
    </citation>
    <scope>NUCLEOTIDE SEQUENCE</scope>
    <source>
        <strain evidence="1">87-6 pot B 2015</strain>
    </source>
</reference>
<evidence type="ECO:0000313" key="2">
    <source>
        <dbReference type="Proteomes" id="UP000789375"/>
    </source>
</evidence>
<gene>
    <name evidence="1" type="ORF">FMOSSE_LOCUS15883</name>
</gene>
<dbReference type="Proteomes" id="UP000789375">
    <property type="component" value="Unassembled WGS sequence"/>
</dbReference>
<dbReference type="EMBL" id="CAJVPP010018607">
    <property type="protein sequence ID" value="CAG8735938.1"/>
    <property type="molecule type" value="Genomic_DNA"/>
</dbReference>